<dbReference type="AlphaFoldDB" id="A0A2K9P2Y6"/>
<evidence type="ECO:0000256" key="2">
    <source>
        <dbReference type="ARBA" id="ARBA00022898"/>
    </source>
</evidence>
<keyword evidence="2" id="KW-0663">Pyridoxal phosphate</keyword>
<dbReference type="Pfam" id="PF01276">
    <property type="entry name" value="OKR_DC_1"/>
    <property type="match status" value="1"/>
</dbReference>
<dbReference type="PANTHER" id="PTHR43277">
    <property type="entry name" value="ARGININE DECARBOXYLASE"/>
    <property type="match status" value="1"/>
</dbReference>
<proteinExistence type="predicted"/>
<dbReference type="Proteomes" id="UP000235589">
    <property type="component" value="Chromosome"/>
</dbReference>
<evidence type="ECO:0000259" key="3">
    <source>
        <dbReference type="Pfam" id="PF01276"/>
    </source>
</evidence>
<name>A0A2K9P2Y6_9FIRM</name>
<dbReference type="OrthoDB" id="9815233at2"/>
<accession>A0A2K9P2Y6</accession>
<reference evidence="4 5" key="1">
    <citation type="submission" date="2017-04" db="EMBL/GenBank/DDBJ databases">
        <title>Monoglobus pectinilyticus 14 draft genome.</title>
        <authorList>
            <person name="Kim C."/>
            <person name="Rosendale D.I."/>
            <person name="Kelly W.J."/>
            <person name="Tannock G.W."/>
            <person name="Patchett M.L."/>
            <person name="Jordens J.Z."/>
        </authorList>
    </citation>
    <scope>NUCLEOTIDE SEQUENCE [LARGE SCALE GENOMIC DNA]</scope>
    <source>
        <strain evidence="4 5">14</strain>
    </source>
</reference>
<dbReference type="RefSeq" id="WP_102365786.1">
    <property type="nucleotide sequence ID" value="NZ_CP020991.1"/>
</dbReference>
<dbReference type="GO" id="GO:0003824">
    <property type="term" value="F:catalytic activity"/>
    <property type="evidence" value="ECO:0007669"/>
    <property type="project" value="InterPro"/>
</dbReference>
<comment type="cofactor">
    <cofactor evidence="1">
        <name>pyridoxal 5'-phosphate</name>
        <dbReference type="ChEBI" id="CHEBI:597326"/>
    </cofactor>
</comment>
<protein>
    <submittedName>
        <fullName evidence="4">Arginine decarboxylase/lysine decarboxylase</fullName>
    </submittedName>
</protein>
<dbReference type="Gene3D" id="3.90.100.10">
    <property type="entry name" value="Orn/Lys/Arg decarboxylase, C-terminal domain"/>
    <property type="match status" value="1"/>
</dbReference>
<dbReference type="InterPro" id="IPR052357">
    <property type="entry name" value="Orn_Lys_Arg_decarboxylase-I"/>
</dbReference>
<sequence length="475" mass="52104">MLFKKSLQDELLKFIKKDRVRAHMPGHNGGAGLSSGFKRNAFKLDVTEFDETDNLQNPNGIILKSEERAAKAFGAKKSFFLVNGSTVGIEAAVLTAVRNGDKLIVDRTCHKAVISGMILAGAEPIFIEPEYIERFGIYGAMSPITVMDALRNNPDAVGVVLTSPNYYGICSDIKRLAKNIHSSDKFLIVDEAHGAHFAFSDELPKPALESGADLVIHSAHKTLPALGQTALIHVGNTELVDVLRLRRNINLLQTSSPSYILLASIDEAVSKMSNEYGKQLNRVIETVTAIKSKIGVLDKVSCMTRGNLDNDYDITKLAVDFSKLGITGYGAAELLKKDYGIYPEMADERNVLLYITASTTKKDLELIDRAITDISKSEYRPQVIKKPKPMPHTRFEMPMKEAFFSDSVMISAESAIGKICAEIVNSCPPCCPIVLPGQIIDNSVVEYLKEYTDIEKIAVVSNSINSKTGQIEEEG</sequence>
<dbReference type="EMBL" id="CP020991">
    <property type="protein sequence ID" value="AUO19590.1"/>
    <property type="molecule type" value="Genomic_DNA"/>
</dbReference>
<dbReference type="InterPro" id="IPR015424">
    <property type="entry name" value="PyrdxlP-dep_Trfase"/>
</dbReference>
<keyword evidence="5" id="KW-1185">Reference proteome</keyword>
<evidence type="ECO:0000256" key="1">
    <source>
        <dbReference type="ARBA" id="ARBA00001933"/>
    </source>
</evidence>
<evidence type="ECO:0000313" key="5">
    <source>
        <dbReference type="Proteomes" id="UP000235589"/>
    </source>
</evidence>
<dbReference type="InterPro" id="IPR015421">
    <property type="entry name" value="PyrdxlP-dep_Trfase_major"/>
</dbReference>
<feature type="domain" description="Orn/Lys/Arg decarboxylases family 1 pyridoxal-P attachment site" evidence="3">
    <location>
        <begin position="8"/>
        <end position="300"/>
    </location>
</feature>
<evidence type="ECO:0000313" key="4">
    <source>
        <dbReference type="EMBL" id="AUO19590.1"/>
    </source>
</evidence>
<dbReference type="SUPFAM" id="SSF53383">
    <property type="entry name" value="PLP-dependent transferases"/>
    <property type="match status" value="1"/>
</dbReference>
<gene>
    <name evidence="4" type="ORF">B9O19_01429</name>
</gene>
<dbReference type="GeneID" id="98062829"/>
<dbReference type="KEGG" id="mpec:B9O19_01429"/>
<dbReference type="InterPro" id="IPR000310">
    <property type="entry name" value="Orn/Lys/Arg_deCO2ase_major_dom"/>
</dbReference>
<dbReference type="Gene3D" id="3.40.640.10">
    <property type="entry name" value="Type I PLP-dependent aspartate aminotransferase-like (Major domain)"/>
    <property type="match status" value="1"/>
</dbReference>
<organism evidence="4 5">
    <name type="scientific">Monoglobus pectinilyticus</name>
    <dbReference type="NCBI Taxonomy" id="1981510"/>
    <lineage>
        <taxon>Bacteria</taxon>
        <taxon>Bacillati</taxon>
        <taxon>Bacillota</taxon>
        <taxon>Clostridia</taxon>
        <taxon>Monoglobales</taxon>
        <taxon>Monoglobaceae</taxon>
        <taxon>Monoglobus</taxon>
    </lineage>
</organism>
<dbReference type="PANTHER" id="PTHR43277:SF4">
    <property type="entry name" value="ARGININE DECARBOXYLASE"/>
    <property type="match status" value="1"/>
</dbReference>